<accession>A0A0C9UU37</accession>
<gene>
    <name evidence="1" type="ORF">M422DRAFT_269928</name>
</gene>
<dbReference type="AlphaFoldDB" id="A0A0C9UU37"/>
<reference evidence="1 2" key="1">
    <citation type="submission" date="2014-06" db="EMBL/GenBank/DDBJ databases">
        <title>Evolutionary Origins and Diversification of the Mycorrhizal Mutualists.</title>
        <authorList>
            <consortium name="DOE Joint Genome Institute"/>
            <consortium name="Mycorrhizal Genomics Consortium"/>
            <person name="Kohler A."/>
            <person name="Kuo A."/>
            <person name="Nagy L.G."/>
            <person name="Floudas D."/>
            <person name="Copeland A."/>
            <person name="Barry K.W."/>
            <person name="Cichocki N."/>
            <person name="Veneault-Fourrey C."/>
            <person name="LaButti K."/>
            <person name="Lindquist E.A."/>
            <person name="Lipzen A."/>
            <person name="Lundell T."/>
            <person name="Morin E."/>
            <person name="Murat C."/>
            <person name="Riley R."/>
            <person name="Ohm R."/>
            <person name="Sun H."/>
            <person name="Tunlid A."/>
            <person name="Henrissat B."/>
            <person name="Grigoriev I.V."/>
            <person name="Hibbett D.S."/>
            <person name="Martin F."/>
        </authorList>
    </citation>
    <scope>NUCLEOTIDE SEQUENCE [LARGE SCALE GENOMIC DNA]</scope>
    <source>
        <strain evidence="1 2">SS14</strain>
    </source>
</reference>
<protein>
    <submittedName>
        <fullName evidence="1">Uncharacterized protein</fullName>
    </submittedName>
</protein>
<dbReference type="Proteomes" id="UP000054279">
    <property type="component" value="Unassembled WGS sequence"/>
</dbReference>
<sequence length="125" mass="14002">MPLQEASNHLALRIKARIRTHNLTQATRIRRNLIPGPQLLSFAKSVCRNLTRKVFLPHVILPSRLTVHITSFEPPLPREDHNQVARPPILSRTPASGKLTWAANCLPSSLTCYLALSSPRAAMDR</sequence>
<name>A0A0C9UU37_SPHS4</name>
<evidence type="ECO:0000313" key="2">
    <source>
        <dbReference type="Proteomes" id="UP000054279"/>
    </source>
</evidence>
<keyword evidence="2" id="KW-1185">Reference proteome</keyword>
<evidence type="ECO:0000313" key="1">
    <source>
        <dbReference type="EMBL" id="KIJ28720.1"/>
    </source>
</evidence>
<proteinExistence type="predicted"/>
<organism evidence="1 2">
    <name type="scientific">Sphaerobolus stellatus (strain SS14)</name>
    <dbReference type="NCBI Taxonomy" id="990650"/>
    <lineage>
        <taxon>Eukaryota</taxon>
        <taxon>Fungi</taxon>
        <taxon>Dikarya</taxon>
        <taxon>Basidiomycota</taxon>
        <taxon>Agaricomycotina</taxon>
        <taxon>Agaricomycetes</taxon>
        <taxon>Phallomycetidae</taxon>
        <taxon>Geastrales</taxon>
        <taxon>Sphaerobolaceae</taxon>
        <taxon>Sphaerobolus</taxon>
    </lineage>
</organism>
<dbReference type="HOGENOM" id="CLU_1994056_0_0_1"/>
<dbReference type="EMBL" id="KN837299">
    <property type="protein sequence ID" value="KIJ28720.1"/>
    <property type="molecule type" value="Genomic_DNA"/>
</dbReference>